<dbReference type="Gene3D" id="2.120.10.30">
    <property type="entry name" value="TolB, C-terminal domain"/>
    <property type="match status" value="1"/>
</dbReference>
<dbReference type="SUPFAM" id="SSF50969">
    <property type="entry name" value="YVTN repeat-like/Quinoprotein amine dehydrogenase"/>
    <property type="match status" value="1"/>
</dbReference>
<name>A0A927M780_9ACTN</name>
<dbReference type="InterPro" id="IPR011042">
    <property type="entry name" value="6-blade_b-propeller_TolB-like"/>
</dbReference>
<evidence type="ECO:0000313" key="2">
    <source>
        <dbReference type="EMBL" id="MBE1488165.1"/>
    </source>
</evidence>
<evidence type="ECO:0008006" key="4">
    <source>
        <dbReference type="Google" id="ProtNLM"/>
    </source>
</evidence>
<keyword evidence="1" id="KW-0472">Membrane</keyword>
<dbReference type="Proteomes" id="UP000649753">
    <property type="component" value="Unassembled WGS sequence"/>
</dbReference>
<feature type="transmembrane region" description="Helical" evidence="1">
    <location>
        <begin position="39"/>
        <end position="60"/>
    </location>
</feature>
<dbReference type="EMBL" id="JADBEB010000001">
    <property type="protein sequence ID" value="MBE1488165.1"/>
    <property type="molecule type" value="Genomic_DNA"/>
</dbReference>
<comment type="caution">
    <text evidence="2">The sequence shown here is derived from an EMBL/GenBank/DDBJ whole genome shotgun (WGS) entry which is preliminary data.</text>
</comment>
<accession>A0A927M780</accession>
<gene>
    <name evidence="2" type="ORF">H4W31_003803</name>
</gene>
<dbReference type="RefSeq" id="WP_192767881.1">
    <property type="nucleotide sequence ID" value="NZ_JADBEB010000001.1"/>
</dbReference>
<dbReference type="AlphaFoldDB" id="A0A927M780"/>
<dbReference type="InterPro" id="IPR011044">
    <property type="entry name" value="Quino_amine_DH_bsu"/>
</dbReference>
<keyword evidence="1" id="KW-1133">Transmembrane helix</keyword>
<proteinExistence type="predicted"/>
<feature type="transmembrane region" description="Helical" evidence="1">
    <location>
        <begin position="445"/>
        <end position="468"/>
    </location>
</feature>
<sequence>MTENLRAALAELADQMSPPPVDDVWRAGRRMRRRDRLRTVTRLTAVVAVAVCLTLPAPWYRPPAQPFGGEAAVPARVWTPWMWQASVGQDPPGSATLLFSGDGLGLHGADPFDHEGKVAAVGRDGAYRMLLYGGGETVAGEGVLISPDGRSVVQHFLPGAADGWLVVTDLTTGQNRTIAAPDGGTCCGEPVAWAPDGGAVLATHRPAQPIGIDPVTGEGITPTRLVLHDLTTGVNRVLVDGLENRSGLRTASLAAFSSDSARIAVSQGSRVSLVDRTGTVAWTRDLGPGRYLAGLGAFSPDGRRIATVTLDGCRHECDTTALAARTWRFGYLDSASGLDADGPTFGPVTALAVRALGWRLGTDLVVLTYQPEAGSWQTADDDGSTDTWWEVGDATLVALRPGGGSEVLVDSPGEVLAMDVPRELLESGRFGGPARQPAPFPARPLILVPAIPLVVVLSGIAVPVVLWARRRRRRLDGIDGLRGG</sequence>
<protein>
    <recommendedName>
        <fullName evidence="4">WD40 repeat domain-containing protein</fullName>
    </recommendedName>
</protein>
<organism evidence="2 3">
    <name type="scientific">Plantactinospora soyae</name>
    <dbReference type="NCBI Taxonomy" id="1544732"/>
    <lineage>
        <taxon>Bacteria</taxon>
        <taxon>Bacillati</taxon>
        <taxon>Actinomycetota</taxon>
        <taxon>Actinomycetes</taxon>
        <taxon>Micromonosporales</taxon>
        <taxon>Micromonosporaceae</taxon>
        <taxon>Plantactinospora</taxon>
    </lineage>
</organism>
<evidence type="ECO:0000313" key="3">
    <source>
        <dbReference type="Proteomes" id="UP000649753"/>
    </source>
</evidence>
<keyword evidence="1" id="KW-0812">Transmembrane</keyword>
<reference evidence="2" key="1">
    <citation type="submission" date="2020-10" db="EMBL/GenBank/DDBJ databases">
        <title>Sequencing the genomes of 1000 actinobacteria strains.</title>
        <authorList>
            <person name="Klenk H.-P."/>
        </authorList>
    </citation>
    <scope>NUCLEOTIDE SEQUENCE</scope>
    <source>
        <strain evidence="2">DSM 46832</strain>
    </source>
</reference>
<keyword evidence="3" id="KW-1185">Reference proteome</keyword>
<evidence type="ECO:0000256" key="1">
    <source>
        <dbReference type="SAM" id="Phobius"/>
    </source>
</evidence>